<dbReference type="RefSeq" id="WP_005864179.1">
    <property type="nucleotide sequence ID" value="NZ_JH976486.1"/>
</dbReference>
<evidence type="ECO:0000313" key="1">
    <source>
        <dbReference type="EMBL" id="EKN29745.1"/>
    </source>
</evidence>
<protein>
    <recommendedName>
        <fullName evidence="3">Transcriptional regulator</fullName>
    </recommendedName>
</protein>
<dbReference type="EMBL" id="AGZN01000012">
    <property type="protein sequence ID" value="EKN29745.1"/>
    <property type="molecule type" value="Genomic_DNA"/>
</dbReference>
<proteinExistence type="predicted"/>
<reference evidence="1 2" key="1">
    <citation type="submission" date="2012-02" db="EMBL/GenBank/DDBJ databases">
        <title>The Genome Sequence of Parabacteroides distasonis CL09T03C24.</title>
        <authorList>
            <consortium name="The Broad Institute Genome Sequencing Platform"/>
            <person name="Earl A."/>
            <person name="Ward D."/>
            <person name="Feldgarden M."/>
            <person name="Gevers D."/>
            <person name="Zitomersky N.L."/>
            <person name="Coyne M.J."/>
            <person name="Comstock L.E."/>
            <person name="Young S.K."/>
            <person name="Zeng Q."/>
            <person name="Gargeya S."/>
            <person name="Fitzgerald M."/>
            <person name="Haas B."/>
            <person name="Abouelleil A."/>
            <person name="Alvarado L."/>
            <person name="Arachchi H.M."/>
            <person name="Berlin A."/>
            <person name="Chapman S.B."/>
            <person name="Gearin G."/>
            <person name="Goldberg J."/>
            <person name="Griggs A."/>
            <person name="Gujja S."/>
            <person name="Hansen M."/>
            <person name="Heiman D."/>
            <person name="Howarth C."/>
            <person name="Larimer J."/>
            <person name="Lui A."/>
            <person name="MacDonald P.J.P."/>
            <person name="McCowen C."/>
            <person name="Montmayeur A."/>
            <person name="Murphy C."/>
            <person name="Neiman D."/>
            <person name="Pearson M."/>
            <person name="Priest M."/>
            <person name="Roberts A."/>
            <person name="Saif S."/>
            <person name="Shea T."/>
            <person name="Sisk P."/>
            <person name="Stolte C."/>
            <person name="Sykes S."/>
            <person name="Wortman J."/>
            <person name="Nusbaum C."/>
            <person name="Birren B."/>
        </authorList>
    </citation>
    <scope>NUCLEOTIDE SEQUENCE [LARGE SCALE GENOMIC DNA]</scope>
    <source>
        <strain evidence="1 2">CL09T03C24</strain>
    </source>
</reference>
<organism evidence="1 2">
    <name type="scientific">Parabacteroides distasonis CL09T03C24</name>
    <dbReference type="NCBI Taxonomy" id="999417"/>
    <lineage>
        <taxon>Bacteria</taxon>
        <taxon>Pseudomonadati</taxon>
        <taxon>Bacteroidota</taxon>
        <taxon>Bacteroidia</taxon>
        <taxon>Bacteroidales</taxon>
        <taxon>Tannerellaceae</taxon>
        <taxon>Parabacteroides</taxon>
    </lineage>
</organism>
<comment type="caution">
    <text evidence="1">The sequence shown here is derived from an EMBL/GenBank/DDBJ whole genome shotgun (WGS) entry which is preliminary data.</text>
</comment>
<dbReference type="Proteomes" id="UP000006262">
    <property type="component" value="Unassembled WGS sequence"/>
</dbReference>
<evidence type="ECO:0008006" key="3">
    <source>
        <dbReference type="Google" id="ProtNLM"/>
    </source>
</evidence>
<name>A0AAD2TRQ7_PARDI</name>
<sequence length="68" mass="7583">MLQIGDSVLISPYLTMCETWINGVVIDVENNPFRGIVISAQTTDGNVFFSVEDDFKLPVEKDSKQSET</sequence>
<evidence type="ECO:0000313" key="2">
    <source>
        <dbReference type="Proteomes" id="UP000006262"/>
    </source>
</evidence>
<dbReference type="AlphaFoldDB" id="A0AAD2TRQ7"/>
<accession>A0AAD2TRQ7</accession>
<gene>
    <name evidence="1" type="ORF">HMPREF1059_01346</name>
</gene>